<accession>A0A1G8LSQ6</accession>
<dbReference type="InterPro" id="IPR006043">
    <property type="entry name" value="NCS2"/>
</dbReference>
<keyword evidence="4 8" id="KW-1003">Cell membrane</keyword>
<feature type="transmembrane region" description="Helical" evidence="9">
    <location>
        <begin position="249"/>
        <end position="272"/>
    </location>
</feature>
<reference evidence="10 11" key="1">
    <citation type="submission" date="2016-10" db="EMBL/GenBank/DDBJ databases">
        <authorList>
            <person name="de Groot N.N."/>
        </authorList>
    </citation>
    <scope>NUCLEOTIDE SEQUENCE [LARGE SCALE GENOMIC DNA]</scope>
    <source>
        <strain evidence="10 11">CGMCC 1.5058</strain>
    </source>
</reference>
<dbReference type="GO" id="GO:0005345">
    <property type="term" value="F:purine nucleobase transmembrane transporter activity"/>
    <property type="evidence" value="ECO:0007669"/>
    <property type="project" value="TreeGrafter"/>
</dbReference>
<dbReference type="InterPro" id="IPR026033">
    <property type="entry name" value="Azg-like_bact_archaea"/>
</dbReference>
<evidence type="ECO:0000256" key="8">
    <source>
        <dbReference type="PIRNR" id="PIRNR005353"/>
    </source>
</evidence>
<feature type="transmembrane region" description="Helical" evidence="9">
    <location>
        <begin position="130"/>
        <end position="147"/>
    </location>
</feature>
<evidence type="ECO:0000313" key="11">
    <source>
        <dbReference type="Proteomes" id="UP000183255"/>
    </source>
</evidence>
<gene>
    <name evidence="10" type="ORF">SAMN05421804_103172</name>
</gene>
<evidence type="ECO:0000256" key="2">
    <source>
        <dbReference type="ARBA" id="ARBA00005697"/>
    </source>
</evidence>
<proteinExistence type="inferred from homology"/>
<dbReference type="AlphaFoldDB" id="A0A1G8LSQ6"/>
<evidence type="ECO:0000256" key="3">
    <source>
        <dbReference type="ARBA" id="ARBA00022448"/>
    </source>
</evidence>
<evidence type="ECO:0000256" key="5">
    <source>
        <dbReference type="ARBA" id="ARBA00022692"/>
    </source>
</evidence>
<evidence type="ECO:0000313" key="10">
    <source>
        <dbReference type="EMBL" id="SDI58663.1"/>
    </source>
</evidence>
<dbReference type="GO" id="GO:0005886">
    <property type="term" value="C:plasma membrane"/>
    <property type="evidence" value="ECO:0007669"/>
    <property type="project" value="UniProtKB-SubCell"/>
</dbReference>
<organism evidence="10 11">
    <name type="scientific">Proteiniclasticum ruminis</name>
    <dbReference type="NCBI Taxonomy" id="398199"/>
    <lineage>
        <taxon>Bacteria</taxon>
        <taxon>Bacillati</taxon>
        <taxon>Bacillota</taxon>
        <taxon>Clostridia</taxon>
        <taxon>Eubacteriales</taxon>
        <taxon>Clostridiaceae</taxon>
        <taxon>Proteiniclasticum</taxon>
    </lineage>
</organism>
<feature type="transmembrane region" description="Helical" evidence="9">
    <location>
        <begin position="74"/>
        <end position="93"/>
    </location>
</feature>
<dbReference type="EMBL" id="FNDZ01000003">
    <property type="protein sequence ID" value="SDI58663.1"/>
    <property type="molecule type" value="Genomic_DNA"/>
</dbReference>
<dbReference type="RefSeq" id="WP_031575184.1">
    <property type="nucleotide sequence ID" value="NZ_FNDZ01000003.1"/>
</dbReference>
<dbReference type="Pfam" id="PF00860">
    <property type="entry name" value="Xan_ur_permease"/>
    <property type="match status" value="1"/>
</dbReference>
<comment type="similarity">
    <text evidence="2 8">Belongs to the nucleobase:cation symporter-2 (NCS2) (TC 2.A.40) family. Azg-like subfamily.</text>
</comment>
<dbReference type="PANTHER" id="PTHR43337">
    <property type="entry name" value="XANTHINE/URACIL PERMEASE C887.17-RELATED"/>
    <property type="match status" value="1"/>
</dbReference>
<evidence type="ECO:0000256" key="7">
    <source>
        <dbReference type="ARBA" id="ARBA00023136"/>
    </source>
</evidence>
<feature type="transmembrane region" description="Helical" evidence="9">
    <location>
        <begin position="445"/>
        <end position="463"/>
    </location>
</feature>
<evidence type="ECO:0000256" key="4">
    <source>
        <dbReference type="ARBA" id="ARBA00022475"/>
    </source>
</evidence>
<dbReference type="PIRSF" id="PIRSF005353">
    <property type="entry name" value="PbuG"/>
    <property type="match status" value="1"/>
</dbReference>
<evidence type="ECO:0000256" key="9">
    <source>
        <dbReference type="SAM" id="Phobius"/>
    </source>
</evidence>
<keyword evidence="7 8" id="KW-0472">Membrane</keyword>
<dbReference type="Proteomes" id="UP000183255">
    <property type="component" value="Unassembled WGS sequence"/>
</dbReference>
<keyword evidence="5 8" id="KW-0812">Transmembrane</keyword>
<feature type="transmembrane region" description="Helical" evidence="9">
    <location>
        <begin position="99"/>
        <end position="118"/>
    </location>
</feature>
<dbReference type="InterPro" id="IPR045018">
    <property type="entry name" value="Azg-like"/>
</dbReference>
<protein>
    <submittedName>
        <fullName evidence="10">Putative MFS transporter, AGZA family, xanthine/uracil permease</fullName>
    </submittedName>
</protein>
<feature type="transmembrane region" description="Helical" evidence="9">
    <location>
        <begin position="209"/>
        <end position="229"/>
    </location>
</feature>
<feature type="transmembrane region" description="Helical" evidence="9">
    <location>
        <begin position="21"/>
        <end position="41"/>
    </location>
</feature>
<feature type="transmembrane region" description="Helical" evidence="9">
    <location>
        <begin position="187"/>
        <end position="204"/>
    </location>
</feature>
<comment type="subcellular location">
    <subcellularLocation>
        <location evidence="1 8">Cell membrane</location>
        <topology evidence="1 8">Multi-pass membrane protein</topology>
    </subcellularLocation>
</comment>
<keyword evidence="6 8" id="KW-1133">Transmembrane helix</keyword>
<evidence type="ECO:0000256" key="6">
    <source>
        <dbReference type="ARBA" id="ARBA00022989"/>
    </source>
</evidence>
<feature type="transmembrane region" description="Helical" evidence="9">
    <location>
        <begin position="357"/>
        <end position="388"/>
    </location>
</feature>
<evidence type="ECO:0000256" key="1">
    <source>
        <dbReference type="ARBA" id="ARBA00004651"/>
    </source>
</evidence>
<feature type="transmembrane region" description="Helical" evidence="9">
    <location>
        <begin position="47"/>
        <end position="67"/>
    </location>
</feature>
<keyword evidence="3 8" id="KW-0813">Transport</keyword>
<name>A0A1G8LSQ6_9CLOT</name>
<sequence length="464" mass="49212">MEKLFKLKENGTDVKTEVLGGFTTFLTMAYIIFVNPQILALTGMDQGAVFTATILSAAIGTFIMAFVANVPFAVAPGMGLNAFFTFTVVFVLGYSWQQALALVFICGLINIFITVTKIRKMIVKAIPESLQYAISGGIGLFIAYLGIKQAGFLTFTAETVSRITDNGDGSGMFADIIPALTDFTNPTAQVALIGLIITVVLLLLKVRSAILIGIVSTTVLGIFFGVTHVPELSADMFKVPSLAPTLFALDFKGIFAADKLFITLTTVFAFSLTDTFDTIGTFLGAGRKAGIFTEEDANSIEESKGMSTKMEKALFADATATSIGALLGTSNATTYVESAAGIAQGAKTGLASVTTGVLFLISLFLSPIALMVPGAATAPALIVVGIFMSEGLKNIDWHDLAVAVPAFMVIAFMPFSYSITNGIAFGFLFYAISKIIQKKGKEVHPILYIITVLFMLSFVLTAIA</sequence>
<feature type="transmembrane region" description="Helical" evidence="9">
    <location>
        <begin position="400"/>
        <end position="433"/>
    </location>
</feature>
<dbReference type="PANTHER" id="PTHR43337:SF1">
    <property type="entry name" value="XANTHINE_URACIL PERMEASE C887.17-RELATED"/>
    <property type="match status" value="1"/>
</dbReference>